<protein>
    <recommendedName>
        <fullName evidence="8">XPG-I domain-containing protein</fullName>
    </recommendedName>
</protein>
<keyword evidence="1" id="KW-0810">Translation regulation</keyword>
<proteinExistence type="inferred from homology"/>
<dbReference type="InterPro" id="IPR037314">
    <property type="entry name" value="MKT1_H3TH"/>
</dbReference>
<dbReference type="CDD" id="cd09902">
    <property type="entry name" value="H3TH_MKT1"/>
    <property type="match status" value="1"/>
</dbReference>
<dbReference type="SUPFAM" id="SSF88723">
    <property type="entry name" value="PIN domain-like"/>
    <property type="match status" value="1"/>
</dbReference>
<evidence type="ECO:0000256" key="3">
    <source>
        <dbReference type="SAM" id="MobiDB-lite"/>
    </source>
</evidence>
<accession>A0A813KJI1</accession>
<feature type="domain" description="Post-transcriptional regulator MKT1 N-terminal" evidence="5">
    <location>
        <begin position="487"/>
        <end position="574"/>
    </location>
</feature>
<reference evidence="6" key="1">
    <citation type="submission" date="2021-02" db="EMBL/GenBank/DDBJ databases">
        <authorList>
            <person name="Dougan E. K."/>
            <person name="Rhodes N."/>
            <person name="Thang M."/>
            <person name="Chan C."/>
        </authorList>
    </citation>
    <scope>NUCLEOTIDE SEQUENCE</scope>
</reference>
<feature type="compositionally biased region" description="Polar residues" evidence="3">
    <location>
        <begin position="63"/>
        <end position="73"/>
    </location>
</feature>
<dbReference type="CDD" id="cd09858">
    <property type="entry name" value="PIN_MKT1"/>
    <property type="match status" value="1"/>
</dbReference>
<dbReference type="InterPro" id="IPR022039">
    <property type="entry name" value="MKT1_C"/>
</dbReference>
<comment type="caution">
    <text evidence="6">The sequence shown here is derived from an EMBL/GenBank/DDBJ whole genome shotgun (WGS) entry which is preliminary data.</text>
</comment>
<feature type="compositionally biased region" description="Low complexity" evidence="3">
    <location>
        <begin position="34"/>
        <end position="53"/>
    </location>
</feature>
<dbReference type="EMBL" id="CAJNNW010030760">
    <property type="protein sequence ID" value="CAE8704333.1"/>
    <property type="molecule type" value="Genomic_DNA"/>
</dbReference>
<dbReference type="GO" id="GO:0006417">
    <property type="term" value="P:regulation of translation"/>
    <property type="evidence" value="ECO:0007669"/>
    <property type="project" value="UniProtKB-KW"/>
</dbReference>
<evidence type="ECO:0000256" key="1">
    <source>
        <dbReference type="ARBA" id="ARBA00022845"/>
    </source>
</evidence>
<dbReference type="Pfam" id="PF12247">
    <property type="entry name" value="MKT1_N"/>
    <property type="match status" value="1"/>
</dbReference>
<dbReference type="PRINTS" id="PR00853">
    <property type="entry name" value="XPGRADSUPER"/>
</dbReference>
<dbReference type="AlphaFoldDB" id="A0A813KJI1"/>
<dbReference type="InterPro" id="IPR006084">
    <property type="entry name" value="XPG/Rad2"/>
</dbReference>
<name>A0A813KJI1_POLGL</name>
<dbReference type="Pfam" id="PF12246">
    <property type="entry name" value="MKT1_C"/>
    <property type="match status" value="1"/>
</dbReference>
<dbReference type="GO" id="GO:0017108">
    <property type="term" value="F:5'-flap endonuclease activity"/>
    <property type="evidence" value="ECO:0007669"/>
    <property type="project" value="TreeGrafter"/>
</dbReference>
<evidence type="ECO:0000313" key="6">
    <source>
        <dbReference type="EMBL" id="CAE8704333.1"/>
    </source>
</evidence>
<evidence type="ECO:0000313" key="7">
    <source>
        <dbReference type="Proteomes" id="UP000626109"/>
    </source>
</evidence>
<dbReference type="InterPro" id="IPR029060">
    <property type="entry name" value="PIN-like_dom_sf"/>
</dbReference>
<dbReference type="Proteomes" id="UP000626109">
    <property type="component" value="Unassembled WGS sequence"/>
</dbReference>
<evidence type="ECO:0000256" key="2">
    <source>
        <dbReference type="ARBA" id="ARBA00024023"/>
    </source>
</evidence>
<feature type="region of interest" description="Disordered" evidence="3">
    <location>
        <begin position="1"/>
        <end position="84"/>
    </location>
</feature>
<gene>
    <name evidence="6" type="ORF">PGLA2088_LOCUS33113</name>
</gene>
<evidence type="ECO:0008006" key="8">
    <source>
        <dbReference type="Google" id="ProtNLM"/>
    </source>
</evidence>
<feature type="non-terminal residue" evidence="6">
    <location>
        <position position="923"/>
    </location>
</feature>
<comment type="similarity">
    <text evidence="2">Belongs to the XPG/RAD2 endonuclease family.</text>
</comment>
<dbReference type="PANTHER" id="PTHR11081">
    <property type="entry name" value="FLAP ENDONUCLEASE FAMILY MEMBER"/>
    <property type="match status" value="1"/>
</dbReference>
<dbReference type="PANTHER" id="PTHR11081:SF32">
    <property type="entry name" value="POST-TRANSCRIPTIONAL REGULATOR MKT1"/>
    <property type="match status" value="1"/>
</dbReference>
<evidence type="ECO:0000259" key="4">
    <source>
        <dbReference type="Pfam" id="PF12246"/>
    </source>
</evidence>
<evidence type="ECO:0000259" key="5">
    <source>
        <dbReference type="Pfam" id="PF12247"/>
    </source>
</evidence>
<organism evidence="6 7">
    <name type="scientific">Polarella glacialis</name>
    <name type="common">Dinoflagellate</name>
    <dbReference type="NCBI Taxonomy" id="89957"/>
    <lineage>
        <taxon>Eukaryota</taxon>
        <taxon>Sar</taxon>
        <taxon>Alveolata</taxon>
        <taxon>Dinophyceae</taxon>
        <taxon>Suessiales</taxon>
        <taxon>Suessiaceae</taxon>
        <taxon>Polarella</taxon>
    </lineage>
</organism>
<dbReference type="Gene3D" id="3.40.50.1010">
    <property type="entry name" value="5'-nuclease"/>
    <property type="match status" value="1"/>
</dbReference>
<feature type="domain" description="Post-transcriptional regulator MKT1 C-terminal" evidence="4">
    <location>
        <begin position="684"/>
        <end position="914"/>
    </location>
</feature>
<sequence length="923" mass="102720">ARNLRLGRQRPGSVQTPCSPQPQPASTTHDHGQQHGQQQKQQQKKQQQQQQQQLPLTAPAARATNTSTGSLHQPVSEAPPSEMRFSKVQARKDFSGTWLDASGVSLVLLQQGSVVTETSSGEASCGLAIRHELTMFGNIGTMTDDAIRWSDGQVWTRQIGQVASRHESPERSDASRPEVQITSCVPVPEHSGAAPVVPAFAVGVDAVFWLRSIQALKDPFADALGGIPPGIFGFVDKELDAFKEYGITPLFVFQGVAPGPQHSMFVSRMDHQMDMAWTYLAQGEKSAAQKCFAVSTSRINGDFVYFIFHHLRNRGYECLQAPYFAGAQLAHFAEQGVIQTIFGPPGLLLYGVKSVVIHLNFPHQSFDWVDLDSVLTKWQLSWDEFVDACMLAGTEYCLTYPYLNLNHFQPTANQGRFNFDAAVYIMKQAPLINWMQTFPTEEMKNDHVDGYCICKVLVQNSPVLHLQDHAIRPLGACKPGSTPPPVPCDFASIMGQKLPPSLYYLMLHGVISHKLPQALAKGEWTDKSQPLVDTAEFRSLLADLQDYRQTALGLIAVHLHRGFQNKAILCKAFWENASIRQALGSETNLPAEARLIYPSIQKGLRWNISKEAVLAEMNRQKVDKVDFKFCLTWHAREFENDGPLMQGITDNGPPSSSNDLNALAALVHFTVLEKLELISSEDGGATVLSDVLKETPKNLTEPCLTALELMKFGQLSGEPFDCAQPDRPFPKEVRYPIAPVAPKVKSMFILCRVMSLVPMRLKNVMWDADVDFDLAAFHALVRCLKRTLRQLVEAALANVLLKDLTRTKLLPRGFMCASPIRDSYPNTPSVLPTFMLPRACMGIVVKYFLDYKGDAASFKDDVQKKFLCCIQPIEDLKIAFFFWQDLRRCVEAIAEPLGAQELCEDMRNASQLLDAQKARLGFA</sequence>
<dbReference type="InterPro" id="IPR022040">
    <property type="entry name" value="MKT1_N"/>
</dbReference>